<dbReference type="Gene3D" id="2.70.70.10">
    <property type="entry name" value="Glucose Permease (Domain IIA)"/>
    <property type="match status" value="1"/>
</dbReference>
<keyword evidence="5" id="KW-1185">Reference proteome</keyword>
<proteinExistence type="predicted"/>
<sequence>MPLENNNNNKRGKKGIYAFLDRQGFYIILLLCVCIVGVTGFWVTRQEPDNHYFSEENWRNEENNYNRPDITLVEENSAKEEEEDDQVVMGNETKEPSEKQKEENKNESIKPEENKNDIKEETVVETVEEPVVETSNKAVIYNMILPVQGSIGMPYAEDHLVYHKTLNQWKTHRGIDIHAKEGTPVRAALDGEVIEVITDKLLGIIITLQHDEYLLTRYSNLATGAMVSVGEFVEKGQVISAVGKTSLAKSEEGPLLHFQVINDTKLVNPQLFLPKIN</sequence>
<evidence type="ECO:0000256" key="1">
    <source>
        <dbReference type="SAM" id="MobiDB-lite"/>
    </source>
</evidence>
<organism evidence="4 5">
    <name type="scientific">Serpentinicella alkaliphila</name>
    <dbReference type="NCBI Taxonomy" id="1734049"/>
    <lineage>
        <taxon>Bacteria</taxon>
        <taxon>Bacillati</taxon>
        <taxon>Bacillota</taxon>
        <taxon>Clostridia</taxon>
        <taxon>Peptostreptococcales</taxon>
        <taxon>Natronincolaceae</taxon>
        <taxon>Serpentinicella</taxon>
    </lineage>
</organism>
<evidence type="ECO:0000313" key="5">
    <source>
        <dbReference type="Proteomes" id="UP000295504"/>
    </source>
</evidence>
<dbReference type="PANTHER" id="PTHR21666:SF270">
    <property type="entry name" value="MUREIN HYDROLASE ACTIVATOR ENVC"/>
    <property type="match status" value="1"/>
</dbReference>
<comment type="caution">
    <text evidence="4">The sequence shown here is derived from an EMBL/GenBank/DDBJ whole genome shotgun (WGS) entry which is preliminary data.</text>
</comment>
<dbReference type="Proteomes" id="UP000295504">
    <property type="component" value="Unassembled WGS sequence"/>
</dbReference>
<dbReference type="CDD" id="cd12797">
    <property type="entry name" value="M23_peptidase"/>
    <property type="match status" value="1"/>
</dbReference>
<dbReference type="SUPFAM" id="SSF51261">
    <property type="entry name" value="Duplicated hybrid motif"/>
    <property type="match status" value="1"/>
</dbReference>
<dbReference type="GO" id="GO:0004222">
    <property type="term" value="F:metalloendopeptidase activity"/>
    <property type="evidence" value="ECO:0007669"/>
    <property type="project" value="TreeGrafter"/>
</dbReference>
<dbReference type="InterPro" id="IPR050570">
    <property type="entry name" value="Cell_wall_metabolism_enzyme"/>
</dbReference>
<feature type="transmembrane region" description="Helical" evidence="2">
    <location>
        <begin position="24"/>
        <end position="43"/>
    </location>
</feature>
<keyword evidence="2" id="KW-0472">Membrane</keyword>
<dbReference type="InterPro" id="IPR016047">
    <property type="entry name" value="M23ase_b-sheet_dom"/>
</dbReference>
<keyword evidence="2" id="KW-0812">Transmembrane</keyword>
<gene>
    <name evidence="4" type="ORF">EDD79_101333</name>
</gene>
<evidence type="ECO:0000259" key="3">
    <source>
        <dbReference type="Pfam" id="PF01551"/>
    </source>
</evidence>
<dbReference type="EMBL" id="SLYC01000013">
    <property type="protein sequence ID" value="TCQ02752.1"/>
    <property type="molecule type" value="Genomic_DNA"/>
</dbReference>
<accession>A0A4R2TK53</accession>
<dbReference type="OrthoDB" id="9801106at2"/>
<feature type="domain" description="M23ase beta-sheet core" evidence="3">
    <location>
        <begin position="171"/>
        <end position="269"/>
    </location>
</feature>
<reference evidence="4 5" key="1">
    <citation type="submission" date="2019-03" db="EMBL/GenBank/DDBJ databases">
        <title>Genomic Encyclopedia of Type Strains, Phase IV (KMG-IV): sequencing the most valuable type-strain genomes for metagenomic binning, comparative biology and taxonomic classification.</title>
        <authorList>
            <person name="Goeker M."/>
        </authorList>
    </citation>
    <scope>NUCLEOTIDE SEQUENCE [LARGE SCALE GENOMIC DNA]</scope>
    <source>
        <strain evidence="4 5">DSM 100013</strain>
    </source>
</reference>
<dbReference type="RefSeq" id="WP_132848286.1">
    <property type="nucleotide sequence ID" value="NZ_CP058648.1"/>
</dbReference>
<dbReference type="AlphaFoldDB" id="A0A4R2TK53"/>
<feature type="region of interest" description="Disordered" evidence="1">
    <location>
        <begin position="64"/>
        <end position="121"/>
    </location>
</feature>
<dbReference type="InterPro" id="IPR011055">
    <property type="entry name" value="Dup_hybrid_motif"/>
</dbReference>
<protein>
    <submittedName>
        <fullName evidence="4">Peptidase M23-like protein</fullName>
    </submittedName>
</protein>
<evidence type="ECO:0000313" key="4">
    <source>
        <dbReference type="EMBL" id="TCQ02752.1"/>
    </source>
</evidence>
<dbReference type="Pfam" id="PF01551">
    <property type="entry name" value="Peptidase_M23"/>
    <property type="match status" value="1"/>
</dbReference>
<name>A0A4R2TK53_9FIRM</name>
<evidence type="ECO:0000256" key="2">
    <source>
        <dbReference type="SAM" id="Phobius"/>
    </source>
</evidence>
<feature type="compositionally biased region" description="Basic and acidic residues" evidence="1">
    <location>
        <begin position="92"/>
        <end position="121"/>
    </location>
</feature>
<keyword evidence="2" id="KW-1133">Transmembrane helix</keyword>
<dbReference type="PANTHER" id="PTHR21666">
    <property type="entry name" value="PEPTIDASE-RELATED"/>
    <property type="match status" value="1"/>
</dbReference>